<dbReference type="Pfam" id="PF20041">
    <property type="entry name" value="DUF6443"/>
    <property type="match status" value="1"/>
</dbReference>
<evidence type="ECO:0000313" key="4">
    <source>
        <dbReference type="EMBL" id="MEE1945059.1"/>
    </source>
</evidence>
<dbReference type="InterPro" id="IPR045619">
    <property type="entry name" value="DUF6443"/>
</dbReference>
<dbReference type="PANTHER" id="PTHR32305">
    <property type="match status" value="1"/>
</dbReference>
<comment type="caution">
    <text evidence="4">The sequence shown here is derived from an EMBL/GenBank/DDBJ whole genome shotgun (WGS) entry which is preliminary data.</text>
</comment>
<dbReference type="InterPro" id="IPR050708">
    <property type="entry name" value="T6SS_VgrG/RHS"/>
</dbReference>
<dbReference type="InterPro" id="IPR028208">
    <property type="entry name" value="Effector_pro_NleD-like"/>
</dbReference>
<protein>
    <submittedName>
        <fullName evidence="4">DUF6443 domain-containing protein</fullName>
    </submittedName>
</protein>
<dbReference type="RefSeq" id="WP_330107411.1">
    <property type="nucleotide sequence ID" value="NZ_JAZDQT010000001.1"/>
</dbReference>
<organism evidence="4 5">
    <name type="scientific">Pedobacter albus</name>
    <dbReference type="NCBI Taxonomy" id="3113905"/>
    <lineage>
        <taxon>Bacteria</taxon>
        <taxon>Pseudomonadati</taxon>
        <taxon>Bacteroidota</taxon>
        <taxon>Sphingobacteriia</taxon>
        <taxon>Sphingobacteriales</taxon>
        <taxon>Sphingobacteriaceae</taxon>
        <taxon>Pedobacter</taxon>
    </lineage>
</organism>
<feature type="compositionally biased region" description="Polar residues" evidence="1">
    <location>
        <begin position="971"/>
        <end position="981"/>
    </location>
</feature>
<dbReference type="NCBIfam" id="TIGR03696">
    <property type="entry name" value="Rhs_assc_core"/>
    <property type="match status" value="1"/>
</dbReference>
<evidence type="ECO:0000259" key="3">
    <source>
        <dbReference type="Pfam" id="PF20041"/>
    </source>
</evidence>
<dbReference type="Pfam" id="PF14891">
    <property type="entry name" value="Peptidase_M91"/>
    <property type="match status" value="1"/>
</dbReference>
<evidence type="ECO:0000256" key="2">
    <source>
        <dbReference type="SAM" id="SignalP"/>
    </source>
</evidence>
<name>A0ABU7I6F4_9SPHI</name>
<dbReference type="Proteomes" id="UP001336835">
    <property type="component" value="Unassembled WGS sequence"/>
</dbReference>
<feature type="chain" id="PRO_5046394582" evidence="2">
    <location>
        <begin position="22"/>
        <end position="1059"/>
    </location>
</feature>
<feature type="region of interest" description="Disordered" evidence="1">
    <location>
        <begin position="951"/>
        <end position="989"/>
    </location>
</feature>
<feature type="signal peptide" evidence="2">
    <location>
        <begin position="1"/>
        <end position="21"/>
    </location>
</feature>
<sequence>MIRKTPLFAFTFHIICGMALAQTPTSSRNYVMETTVKTNGITDASQLALLDVDYANRTITYFDGLARPIQKVQWKASPNRKDIVQFMVYDALGREAVKYLPYAEQASNNGSFKDSALANQTSFYGTGSWDANVARSQHPFKKTVFEASPLNKVLEQGAEGASWQPYSASIPNSGHTVKTDSKFNSVNEVLHWTTTSSGAMASSSYLPNTLYKTISKDENWMSGKGGTSEEFKDMEGRLVLKTIWQDESTALSTYYVYDEIGNLRYVIPPAVSLTAFTEADAIFKNFVYGYHHDGRKRVIEKKIPGKGWDHLVYNKLDQIVMTQDSIQRLNNKWSFIKYDAIGRATLTGTANSSSGRASLQASIDGQSVLWESRDDANSNGTGTGYSNLSLPITGIAEYLNISYYDDYNFYGNSFGQPVFPQVADGRTRSLATGTRIGTLGTSDRLLTVNYYDNKGRIVQTKSENHLGGTDIIDNVYNFAGELTASTRTHSANSTTTIIANSYNYDHLGRKVSTKENINSQGEVVLNKLEYNEIGQLKQKSLHSTDNGATFLQSTKFSNNERGWLTGSISPELNIRLGYDTTANPQYNGNISTQLWGTGFGNKFIYAYDKLSRLTNATSTGTYMSEAISYDAMGNISSMSRDGATTGVYTYTGNQLNYITGGPLASSSYAYDGNGNATTATVGLARTAVSVSYNQLNLPVSATGSGISLSYVYNAVGQKLKKTNSTTGAVSDYINGIQYSNGSIEFIQTEEGLARKSGGSYAYEYNLTDHLGNVRYTFNKHPTTGALQKLQADDYYAFGLRKSSQFGNNKYLYNGKELQEELEQYDYGARFYDPLVGRWNAVDPLSEKMKVLSPYVYGANNPIRFIDPDGKEIWIGFNVTDKDGGVTHQQVQYRNGKLYEKNGKEYKGNNNYVMEVTDDLNRLSKGDKELSKRLGTLQKSKNKHMIVMTEKGQGDQNSALSKSDDMKGIPTGSLTEYNPYSRTRSDEIGPPQTVLAHELLGHGYDVDQGKTNFSKTKSGVWMYEVSAVKAENRARADIGLPKRTTYGGRQIPAYLLEDNR</sequence>
<gene>
    <name evidence="4" type="ORF">VRU48_08070</name>
</gene>
<dbReference type="InterPro" id="IPR022385">
    <property type="entry name" value="Rhs_assc_core"/>
</dbReference>
<keyword evidence="2" id="KW-0732">Signal</keyword>
<evidence type="ECO:0000256" key="1">
    <source>
        <dbReference type="SAM" id="MobiDB-lite"/>
    </source>
</evidence>
<reference evidence="4 5" key="1">
    <citation type="submission" date="2024-01" db="EMBL/GenBank/DDBJ databases">
        <title>Pedobacter sp. nov., isolated from fresh soil.</title>
        <authorList>
            <person name="Le N.T.T."/>
        </authorList>
    </citation>
    <scope>NUCLEOTIDE SEQUENCE [LARGE SCALE GENOMIC DNA]</scope>
    <source>
        <strain evidence="4 5">KR3-3</strain>
    </source>
</reference>
<proteinExistence type="predicted"/>
<dbReference type="PANTHER" id="PTHR32305:SF15">
    <property type="entry name" value="PROTEIN RHSA-RELATED"/>
    <property type="match status" value="1"/>
</dbReference>
<dbReference type="Gene3D" id="2.180.10.10">
    <property type="entry name" value="RHS repeat-associated core"/>
    <property type="match status" value="1"/>
</dbReference>
<keyword evidence="5" id="KW-1185">Reference proteome</keyword>
<feature type="domain" description="DUF6443" evidence="3">
    <location>
        <begin position="36"/>
        <end position="173"/>
    </location>
</feature>
<accession>A0ABU7I6F4</accession>
<evidence type="ECO:0000313" key="5">
    <source>
        <dbReference type="Proteomes" id="UP001336835"/>
    </source>
</evidence>
<dbReference type="EMBL" id="JAZDQT010000001">
    <property type="protein sequence ID" value="MEE1945059.1"/>
    <property type="molecule type" value="Genomic_DNA"/>
</dbReference>